<protein>
    <submittedName>
        <fullName evidence="1">Uncharacterized protein</fullName>
    </submittedName>
</protein>
<evidence type="ECO:0000313" key="2">
    <source>
        <dbReference type="Proteomes" id="UP000304953"/>
    </source>
</evidence>
<comment type="caution">
    <text evidence="1">The sequence shown here is derived from an EMBL/GenBank/DDBJ whole genome shotgun (WGS) entry which is preliminary data.</text>
</comment>
<organism evidence="1 2">
    <name type="scientific">Petralouisia muris</name>
    <dbReference type="NCBI Taxonomy" id="3032872"/>
    <lineage>
        <taxon>Bacteria</taxon>
        <taxon>Bacillati</taxon>
        <taxon>Bacillota</taxon>
        <taxon>Clostridia</taxon>
        <taxon>Lachnospirales</taxon>
        <taxon>Lachnospiraceae</taxon>
        <taxon>Petralouisia</taxon>
    </lineage>
</organism>
<proteinExistence type="predicted"/>
<name>A0AC61RVT4_9FIRM</name>
<sequence length="122" mass="14462">MYAFTIKEVEEEEKVFLNYQEQSTRLFEEVYQDEKLYDKFGFRQAAAIALSGRYIKIENCRKQRIFKKSLLRENGYRPYAYVGSSLSETGENERCKEIYPPDKGKRFDKSNNDAYFELGASF</sequence>
<keyword evidence="2" id="KW-1185">Reference proteome</keyword>
<accession>A0AC61RVT4</accession>
<gene>
    <name evidence="1" type="ORF">E5329_12375</name>
</gene>
<dbReference type="EMBL" id="SRYA01000022">
    <property type="protein sequence ID" value="TGY95949.1"/>
    <property type="molecule type" value="Genomic_DNA"/>
</dbReference>
<reference evidence="1" key="1">
    <citation type="submission" date="2019-04" db="EMBL/GenBank/DDBJ databases">
        <title>Microbes associate with the intestines of laboratory mice.</title>
        <authorList>
            <person name="Navarre W."/>
            <person name="Wong E."/>
            <person name="Huang K."/>
            <person name="Tropini C."/>
            <person name="Ng K."/>
            <person name="Yu B."/>
        </authorList>
    </citation>
    <scope>NUCLEOTIDE SEQUENCE</scope>
    <source>
        <strain evidence="1">NM01_1-7b</strain>
    </source>
</reference>
<evidence type="ECO:0000313" key="1">
    <source>
        <dbReference type="EMBL" id="TGY95949.1"/>
    </source>
</evidence>
<dbReference type="Proteomes" id="UP000304953">
    <property type="component" value="Unassembled WGS sequence"/>
</dbReference>